<gene>
    <name evidence="2" type="primary">LOC6897781</name>
</gene>
<dbReference type="InParanoid" id="A0A6I8V7A6"/>
<organism evidence="1 2">
    <name type="scientific">Drosophila pseudoobscura pseudoobscura</name>
    <name type="common">Fruit fly</name>
    <dbReference type="NCBI Taxonomy" id="46245"/>
    <lineage>
        <taxon>Eukaryota</taxon>
        <taxon>Metazoa</taxon>
        <taxon>Ecdysozoa</taxon>
        <taxon>Arthropoda</taxon>
        <taxon>Hexapoda</taxon>
        <taxon>Insecta</taxon>
        <taxon>Pterygota</taxon>
        <taxon>Neoptera</taxon>
        <taxon>Endopterygota</taxon>
        <taxon>Diptera</taxon>
        <taxon>Brachycera</taxon>
        <taxon>Muscomorpha</taxon>
        <taxon>Ephydroidea</taxon>
        <taxon>Drosophilidae</taxon>
        <taxon>Drosophila</taxon>
        <taxon>Sophophora</taxon>
    </lineage>
</organism>
<reference evidence="1" key="1">
    <citation type="submission" date="2024-06" db="UniProtKB">
        <authorList>
            <consortium name="RefSeq"/>
        </authorList>
    </citation>
    <scope>NUCLEOTIDE SEQUENCE [LARGE SCALE GENOMIC DNA]</scope>
    <source>
        <strain evidence="1">MV2-25</strain>
    </source>
</reference>
<evidence type="ECO:0000313" key="2">
    <source>
        <dbReference type="RefSeq" id="XP_003736817.2"/>
    </source>
</evidence>
<dbReference type="Proteomes" id="UP000001819">
    <property type="component" value="Chromosome 2"/>
</dbReference>
<keyword evidence="1" id="KW-1185">Reference proteome</keyword>
<dbReference type="KEGG" id="dpo:6897781"/>
<name>A0A6I8V7A6_DROPS</name>
<accession>A0A6I8V7A6</accession>
<protein>
    <submittedName>
        <fullName evidence="2">Uncharacterized protein</fullName>
    </submittedName>
</protein>
<dbReference type="RefSeq" id="XP_003736817.2">
    <property type="nucleotide sequence ID" value="XM_003736769.3"/>
</dbReference>
<proteinExistence type="predicted"/>
<evidence type="ECO:0000313" key="1">
    <source>
        <dbReference type="Proteomes" id="UP000001819"/>
    </source>
</evidence>
<reference evidence="2" key="2">
    <citation type="submission" date="2025-08" db="UniProtKB">
        <authorList>
            <consortium name="RefSeq"/>
        </authorList>
    </citation>
    <scope>IDENTIFICATION</scope>
    <source>
        <strain evidence="2">MV-25-SWS-2005</strain>
        <tissue evidence="2">Whole body</tissue>
    </source>
</reference>
<sequence>MPVRARFLVYFKIVANMKTICVLLLVTLLAMAYATPAPVPSPKPAGNDPTVSVLRYRNDQELEAIQRAIIAQYEQVGGTTQVHAPRVAHIVNPSNLRINI</sequence>
<dbReference type="AlphaFoldDB" id="A0A6I8V7A6"/>